<dbReference type="OrthoDB" id="3468845at2"/>
<gene>
    <name evidence="1" type="ORF">DZF91_26755</name>
</gene>
<accession>A0A372JF45</accession>
<dbReference type="Proteomes" id="UP000261811">
    <property type="component" value="Unassembled WGS sequence"/>
</dbReference>
<reference evidence="1 2" key="1">
    <citation type="submission" date="2018-08" db="EMBL/GenBank/DDBJ databases">
        <title>Actinomadura jelena sp. nov., a novel Actinomycete isolated from soil in Chad.</title>
        <authorList>
            <person name="Shi L."/>
        </authorList>
    </citation>
    <scope>NUCLEOTIDE SEQUENCE [LARGE SCALE GENOMIC DNA]</scope>
    <source>
        <strain evidence="1 2">NEAU-G17</strain>
    </source>
</reference>
<proteinExistence type="predicted"/>
<dbReference type="AlphaFoldDB" id="A0A372JF45"/>
<dbReference type="EMBL" id="QURH01000753">
    <property type="protein sequence ID" value="RFU38617.1"/>
    <property type="molecule type" value="Genomic_DNA"/>
</dbReference>
<comment type="caution">
    <text evidence="1">The sequence shown here is derived from an EMBL/GenBank/DDBJ whole genome shotgun (WGS) entry which is preliminary data.</text>
</comment>
<keyword evidence="2" id="KW-1185">Reference proteome</keyword>
<protein>
    <submittedName>
        <fullName evidence="1">Uncharacterized protein</fullName>
    </submittedName>
</protein>
<evidence type="ECO:0000313" key="1">
    <source>
        <dbReference type="EMBL" id="RFU38617.1"/>
    </source>
</evidence>
<name>A0A372JF45_9ACTN</name>
<evidence type="ECO:0000313" key="2">
    <source>
        <dbReference type="Proteomes" id="UP000261811"/>
    </source>
</evidence>
<dbReference type="RefSeq" id="WP_117359940.1">
    <property type="nucleotide sequence ID" value="NZ_QURH01000753.1"/>
</dbReference>
<sequence length="98" mass="10275">MPIGPVRPAVRAAAYRVLADLPDVRSLGTVTDLRGRRGQALTRQGDDAEGVGTGAYRLVIDPNTGAPLETTSAGSGFMDYMSVLNFGYTDETPPPAHG</sequence>
<organism evidence="1 2">
    <name type="scientific">Actinomadura logoneensis</name>
    <dbReference type="NCBI Taxonomy" id="2293572"/>
    <lineage>
        <taxon>Bacteria</taxon>
        <taxon>Bacillati</taxon>
        <taxon>Actinomycetota</taxon>
        <taxon>Actinomycetes</taxon>
        <taxon>Streptosporangiales</taxon>
        <taxon>Thermomonosporaceae</taxon>
        <taxon>Actinomadura</taxon>
    </lineage>
</organism>